<evidence type="ECO:0000313" key="4">
    <source>
        <dbReference type="Proteomes" id="UP000594464"/>
    </source>
</evidence>
<feature type="chain" id="PRO_5032393525" evidence="1">
    <location>
        <begin position="30"/>
        <end position="271"/>
    </location>
</feature>
<dbReference type="PANTHER" id="PTHR23150">
    <property type="entry name" value="SULFATASE MODIFYING FACTOR 1, 2"/>
    <property type="match status" value="1"/>
</dbReference>
<dbReference type="AlphaFoldDB" id="A0A7T0G3R7"/>
<feature type="domain" description="Sulfatase-modifying factor enzyme-like" evidence="2">
    <location>
        <begin position="41"/>
        <end position="268"/>
    </location>
</feature>
<dbReference type="InterPro" id="IPR051043">
    <property type="entry name" value="Sulfatase_Mod_Factor_Kinase"/>
</dbReference>
<feature type="signal peptide" evidence="1">
    <location>
        <begin position="1"/>
        <end position="29"/>
    </location>
</feature>
<dbReference type="GO" id="GO:0120147">
    <property type="term" value="F:formylglycine-generating oxidase activity"/>
    <property type="evidence" value="ECO:0007669"/>
    <property type="project" value="TreeGrafter"/>
</dbReference>
<dbReference type="SUPFAM" id="SSF56436">
    <property type="entry name" value="C-type lectin-like"/>
    <property type="match status" value="1"/>
</dbReference>
<accession>A0A7T0G3R7</accession>
<dbReference type="Pfam" id="PF03781">
    <property type="entry name" value="FGE-sulfatase"/>
    <property type="match status" value="1"/>
</dbReference>
<keyword evidence="1" id="KW-0732">Signal</keyword>
<evidence type="ECO:0000259" key="2">
    <source>
        <dbReference type="Pfam" id="PF03781"/>
    </source>
</evidence>
<gene>
    <name evidence="3" type="ORF">G3M78_09985</name>
</gene>
<proteinExistence type="predicted"/>
<reference evidence="4" key="1">
    <citation type="submission" date="2020-02" db="EMBL/GenBank/DDBJ databases">
        <title>Genomic and physiological characterization of two novel Nitrospinaceae genera.</title>
        <authorList>
            <person name="Mueller A.J."/>
            <person name="Jung M.-Y."/>
            <person name="Strachan C.R."/>
            <person name="Herbold C.W."/>
            <person name="Kirkegaard R.H."/>
            <person name="Daims H."/>
        </authorList>
    </citation>
    <scope>NUCLEOTIDE SEQUENCE [LARGE SCALE GENOMIC DNA]</scope>
</reference>
<dbReference type="InterPro" id="IPR042095">
    <property type="entry name" value="SUMF_sf"/>
</dbReference>
<dbReference type="InterPro" id="IPR016187">
    <property type="entry name" value="CTDL_fold"/>
</dbReference>
<sequence>MKNTFPLVKTFFLSSLITLCVGPGFNAYAMPEKPIEKDSVAMVKIPAGNFLMGSRSGEGRADERVQRSVYLDAYAIDVHEVSNQRYLKFIQDTQRKEPLNPYSDGLLSEEAGVENLPIVQVTWYDAVDYCRWAGKRLPTEAEWEKAARGSSGSIYPWGKAEPAAELVNFHRNWDGVRTLWKTGSSPESASPFQVHDMAGNVREWVNDWYSADYYLSGPDKNPQGPEQGILKVIKGGSWHSLKSDLRTASRGKGGFALKTDGIGFRCARDPD</sequence>
<dbReference type="PANTHER" id="PTHR23150:SF19">
    <property type="entry name" value="FORMYLGLYCINE-GENERATING ENZYME"/>
    <property type="match status" value="1"/>
</dbReference>
<dbReference type="InterPro" id="IPR005532">
    <property type="entry name" value="SUMF_dom"/>
</dbReference>
<dbReference type="KEGG" id="nva:G3M78_09985"/>
<evidence type="ECO:0000256" key="1">
    <source>
        <dbReference type="SAM" id="SignalP"/>
    </source>
</evidence>
<evidence type="ECO:0000313" key="3">
    <source>
        <dbReference type="EMBL" id="QPJ65705.1"/>
    </source>
</evidence>
<organism evidence="3 4">
    <name type="scientific">Candidatus Nitrohelix vancouverensis</name>
    <dbReference type="NCBI Taxonomy" id="2705534"/>
    <lineage>
        <taxon>Bacteria</taxon>
        <taxon>Pseudomonadati</taxon>
        <taxon>Nitrospinota/Tectimicrobiota group</taxon>
        <taxon>Nitrospinota</taxon>
        <taxon>Nitrospinia</taxon>
        <taxon>Nitrospinales</taxon>
        <taxon>Nitrospinaceae</taxon>
        <taxon>Candidatus Nitrohelix</taxon>
    </lineage>
</organism>
<dbReference type="Gene3D" id="3.90.1580.10">
    <property type="entry name" value="paralog of FGE (formylglycine-generating enzyme)"/>
    <property type="match status" value="1"/>
</dbReference>
<dbReference type="EMBL" id="CP048620">
    <property type="protein sequence ID" value="QPJ65705.1"/>
    <property type="molecule type" value="Genomic_DNA"/>
</dbReference>
<protein>
    <submittedName>
        <fullName evidence="3">Formylglycine-generating enzyme family protein</fullName>
    </submittedName>
</protein>
<name>A0A7T0G3R7_9BACT</name>
<dbReference type="Proteomes" id="UP000594464">
    <property type="component" value="Chromosome"/>
</dbReference>